<proteinExistence type="predicted"/>
<evidence type="ECO:0000313" key="3">
    <source>
        <dbReference type="Proteomes" id="UP000235672"/>
    </source>
</evidence>
<keyword evidence="3" id="KW-1185">Reference proteome</keyword>
<reference evidence="2 3" key="1">
    <citation type="submission" date="2016-05" db="EMBL/GenBank/DDBJ databases">
        <title>A degradative enzymes factory behind the ericoid mycorrhizal symbiosis.</title>
        <authorList>
            <consortium name="DOE Joint Genome Institute"/>
            <person name="Martino E."/>
            <person name="Morin E."/>
            <person name="Grelet G."/>
            <person name="Kuo A."/>
            <person name="Kohler A."/>
            <person name="Daghino S."/>
            <person name="Barry K."/>
            <person name="Choi C."/>
            <person name="Cichocki N."/>
            <person name="Clum A."/>
            <person name="Copeland A."/>
            <person name="Hainaut M."/>
            <person name="Haridas S."/>
            <person name="Labutti K."/>
            <person name="Lindquist E."/>
            <person name="Lipzen A."/>
            <person name="Khouja H.-R."/>
            <person name="Murat C."/>
            <person name="Ohm R."/>
            <person name="Olson A."/>
            <person name="Spatafora J."/>
            <person name="Veneault-Fourrey C."/>
            <person name="Henrissat B."/>
            <person name="Grigoriev I."/>
            <person name="Martin F."/>
            <person name="Perotto S."/>
        </authorList>
    </citation>
    <scope>NUCLEOTIDE SEQUENCE [LARGE SCALE GENOMIC DNA]</scope>
    <source>
        <strain evidence="2 3">UAMH 7357</strain>
    </source>
</reference>
<sequence length="63" mass="7389">MSTRKRKQDEELVALPSDESEEEEEYVLHTFLSPDRHGASGWLQLASLQLHKMSLRFSAQRWC</sequence>
<dbReference type="EMBL" id="KZ613478">
    <property type="protein sequence ID" value="PMD22301.1"/>
    <property type="molecule type" value="Genomic_DNA"/>
</dbReference>
<dbReference type="Proteomes" id="UP000235672">
    <property type="component" value="Unassembled WGS sequence"/>
</dbReference>
<evidence type="ECO:0000313" key="2">
    <source>
        <dbReference type="EMBL" id="PMD22301.1"/>
    </source>
</evidence>
<evidence type="ECO:0000256" key="1">
    <source>
        <dbReference type="SAM" id="MobiDB-lite"/>
    </source>
</evidence>
<gene>
    <name evidence="2" type="ORF">NA56DRAFT_644995</name>
</gene>
<dbReference type="STRING" id="1745343.A0A2J6Q7S0"/>
<organism evidence="2 3">
    <name type="scientific">Hyaloscypha hepaticicola</name>
    <dbReference type="NCBI Taxonomy" id="2082293"/>
    <lineage>
        <taxon>Eukaryota</taxon>
        <taxon>Fungi</taxon>
        <taxon>Dikarya</taxon>
        <taxon>Ascomycota</taxon>
        <taxon>Pezizomycotina</taxon>
        <taxon>Leotiomycetes</taxon>
        <taxon>Helotiales</taxon>
        <taxon>Hyaloscyphaceae</taxon>
        <taxon>Hyaloscypha</taxon>
    </lineage>
</organism>
<dbReference type="AlphaFoldDB" id="A0A2J6Q7S0"/>
<feature type="region of interest" description="Disordered" evidence="1">
    <location>
        <begin position="1"/>
        <end position="21"/>
    </location>
</feature>
<protein>
    <submittedName>
        <fullName evidence="2">Uncharacterized protein</fullName>
    </submittedName>
</protein>
<accession>A0A2J6Q7S0</accession>
<name>A0A2J6Q7S0_9HELO</name>